<organism evidence="1 2">
    <name type="scientific">Mammaliicoccus stepanovicii</name>
    <dbReference type="NCBI Taxonomy" id="643214"/>
    <lineage>
        <taxon>Bacteria</taxon>
        <taxon>Bacillati</taxon>
        <taxon>Bacillota</taxon>
        <taxon>Bacilli</taxon>
        <taxon>Bacillales</taxon>
        <taxon>Staphylococcaceae</taxon>
        <taxon>Mammaliicoccus</taxon>
    </lineage>
</organism>
<keyword evidence="2" id="KW-1185">Reference proteome</keyword>
<dbReference type="RefSeq" id="WP_095088288.1">
    <property type="nucleotide sequence ID" value="NZ_BMDM01000005.1"/>
</dbReference>
<dbReference type="KEGG" id="sste:SAMEA4384403_1529"/>
<protein>
    <submittedName>
        <fullName evidence="1">YolD-like protein</fullName>
    </submittedName>
</protein>
<dbReference type="InterPro" id="IPR014962">
    <property type="entry name" value="YolD"/>
</dbReference>
<dbReference type="PANTHER" id="PTHR40051:SF1">
    <property type="entry name" value="YOLD-LIKE FAMILY PROTEIN"/>
    <property type="match status" value="1"/>
</dbReference>
<evidence type="ECO:0000313" key="1">
    <source>
        <dbReference type="EMBL" id="SNV70219.1"/>
    </source>
</evidence>
<sequence>MSKMINSNMPDEYKNEPDFRNIPREYLNPRIPKGRGMIKWAPFATMPEQYEIIKNHIEQQNKVDKPTLDDMALSELNNVLAEKLFYNPHAYIIYWDNGYYQSITCTINKLDILKNVLEVKQGQDVVRLSLNTIINIT</sequence>
<dbReference type="PANTHER" id="PTHR40051">
    <property type="entry name" value="IG HYPOTHETICAL 15966"/>
    <property type="match status" value="1"/>
</dbReference>
<evidence type="ECO:0000313" key="2">
    <source>
        <dbReference type="Proteomes" id="UP000242084"/>
    </source>
</evidence>
<gene>
    <name evidence="1" type="ORF">SAMEA4384403_01529</name>
</gene>
<dbReference type="EMBL" id="LT906462">
    <property type="protein sequence ID" value="SNV70219.1"/>
    <property type="molecule type" value="Genomic_DNA"/>
</dbReference>
<name>A0A239ZGL3_9STAP</name>
<dbReference type="AlphaFoldDB" id="A0A239ZGL3"/>
<proteinExistence type="predicted"/>
<dbReference type="Pfam" id="PF08863">
    <property type="entry name" value="YolD"/>
    <property type="match status" value="1"/>
</dbReference>
<reference evidence="1 2" key="1">
    <citation type="submission" date="2017-06" db="EMBL/GenBank/DDBJ databases">
        <authorList>
            <consortium name="Pathogen Informatics"/>
        </authorList>
    </citation>
    <scope>NUCLEOTIDE SEQUENCE [LARGE SCALE GENOMIC DNA]</scope>
    <source>
        <strain evidence="1 2">NCTC13839</strain>
    </source>
</reference>
<accession>A0A239ZGL3</accession>
<dbReference type="Proteomes" id="UP000242084">
    <property type="component" value="Chromosome 1"/>
</dbReference>
<dbReference type="OrthoDB" id="2390144at2"/>